<evidence type="ECO:0000313" key="1">
    <source>
        <dbReference type="EMBL" id="SHF08233.1"/>
    </source>
</evidence>
<dbReference type="EMBL" id="FQUL01000092">
    <property type="protein sequence ID" value="SHF08233.1"/>
    <property type="molecule type" value="Genomic_DNA"/>
</dbReference>
<proteinExistence type="predicted"/>
<evidence type="ECO:0000313" key="2">
    <source>
        <dbReference type="Proteomes" id="UP000184295"/>
    </source>
</evidence>
<accession>A0A1M4YRB9</accession>
<dbReference type="RefSeq" id="WP_072792800.1">
    <property type="nucleotide sequence ID" value="NZ_FQUL01000092.1"/>
</dbReference>
<dbReference type="Proteomes" id="UP000184295">
    <property type="component" value="Unassembled WGS sequence"/>
</dbReference>
<gene>
    <name evidence="1" type="ORF">SAMN02745225_02394</name>
</gene>
<organism evidence="1 2">
    <name type="scientific">Ferrithrix thermotolerans DSM 19514</name>
    <dbReference type="NCBI Taxonomy" id="1121881"/>
    <lineage>
        <taxon>Bacteria</taxon>
        <taxon>Bacillati</taxon>
        <taxon>Actinomycetota</taxon>
        <taxon>Acidimicrobiia</taxon>
        <taxon>Acidimicrobiales</taxon>
        <taxon>Acidimicrobiaceae</taxon>
        <taxon>Ferrithrix</taxon>
    </lineage>
</organism>
<protein>
    <submittedName>
        <fullName evidence="1">Uncharacterized protein</fullName>
    </submittedName>
</protein>
<sequence>MTKSSDLILFGQGALELRLPGLRAHEEYLQVAQRDSWSHAHFLAELLSVELRGALFTCSW</sequence>
<name>A0A1M4YRB9_9ACTN</name>
<keyword evidence="2" id="KW-1185">Reference proteome</keyword>
<dbReference type="STRING" id="1121881.SAMN02745225_02394"/>
<reference evidence="2" key="1">
    <citation type="submission" date="2016-11" db="EMBL/GenBank/DDBJ databases">
        <authorList>
            <person name="Varghese N."/>
            <person name="Submissions S."/>
        </authorList>
    </citation>
    <scope>NUCLEOTIDE SEQUENCE [LARGE SCALE GENOMIC DNA]</scope>
    <source>
        <strain evidence="2">DSM 19514</strain>
    </source>
</reference>
<dbReference type="AlphaFoldDB" id="A0A1M4YRB9"/>